<feature type="transmembrane region" description="Helical" evidence="6">
    <location>
        <begin position="6"/>
        <end position="31"/>
    </location>
</feature>
<evidence type="ECO:0000256" key="3">
    <source>
        <dbReference type="ARBA" id="ARBA00022692"/>
    </source>
</evidence>
<feature type="transmembrane region" description="Helical" evidence="6">
    <location>
        <begin position="178"/>
        <end position="196"/>
    </location>
</feature>
<accession>A0A9E2F5Q0</accession>
<protein>
    <recommendedName>
        <fullName evidence="9">ABC transporter permease</fullName>
    </recommendedName>
</protein>
<evidence type="ECO:0008006" key="9">
    <source>
        <dbReference type="Google" id="ProtNLM"/>
    </source>
</evidence>
<evidence type="ECO:0000256" key="1">
    <source>
        <dbReference type="ARBA" id="ARBA00004651"/>
    </source>
</evidence>
<comment type="caution">
    <text evidence="7">The sequence shown here is derived from an EMBL/GenBank/DDBJ whole genome shotgun (WGS) entry which is preliminary data.</text>
</comment>
<dbReference type="AlphaFoldDB" id="A0A9E2F5Q0"/>
<feature type="transmembrane region" description="Helical" evidence="6">
    <location>
        <begin position="261"/>
        <end position="280"/>
    </location>
</feature>
<dbReference type="EMBL" id="QLTW01000012">
    <property type="protein sequence ID" value="MBT9144585.1"/>
    <property type="molecule type" value="Genomic_DNA"/>
</dbReference>
<keyword evidence="5 6" id="KW-0472">Membrane</keyword>
<keyword evidence="4 6" id="KW-1133">Transmembrane helix</keyword>
<evidence type="ECO:0000313" key="8">
    <source>
        <dbReference type="Proteomes" id="UP000811545"/>
    </source>
</evidence>
<dbReference type="InterPro" id="IPR001851">
    <property type="entry name" value="ABC_transp_permease"/>
</dbReference>
<name>A0A9E2F5Q0_PSYF1</name>
<evidence type="ECO:0000256" key="6">
    <source>
        <dbReference type="SAM" id="Phobius"/>
    </source>
</evidence>
<evidence type="ECO:0000256" key="2">
    <source>
        <dbReference type="ARBA" id="ARBA00022475"/>
    </source>
</evidence>
<dbReference type="GO" id="GO:0022857">
    <property type="term" value="F:transmembrane transporter activity"/>
    <property type="evidence" value="ECO:0007669"/>
    <property type="project" value="InterPro"/>
</dbReference>
<feature type="transmembrane region" description="Helical" evidence="6">
    <location>
        <begin position="43"/>
        <end position="60"/>
    </location>
</feature>
<organism evidence="7 8">
    <name type="scientific">Psychracetigena formicireducens</name>
    <dbReference type="NCBI Taxonomy" id="2986056"/>
    <lineage>
        <taxon>Bacteria</taxon>
        <taxon>Bacillati</taxon>
        <taxon>Candidatus Lithacetigenota</taxon>
        <taxon>Candidatus Psychracetigena</taxon>
    </lineage>
</organism>
<dbReference type="GO" id="GO:0005886">
    <property type="term" value="C:plasma membrane"/>
    <property type="evidence" value="ECO:0007669"/>
    <property type="project" value="UniProtKB-SubCell"/>
</dbReference>
<comment type="subcellular location">
    <subcellularLocation>
        <location evidence="1">Cell membrane</location>
        <topology evidence="1">Multi-pass membrane protein</topology>
    </subcellularLocation>
</comment>
<dbReference type="CDD" id="cd06580">
    <property type="entry name" value="TM_PBP1_transp_TpRbsC_like"/>
    <property type="match status" value="1"/>
</dbReference>
<dbReference type="PANTHER" id="PTHR43370:SF1">
    <property type="entry name" value="GUANOSINE ABC TRANSPORTER PERMEASE PROTEIN NUPQ"/>
    <property type="match status" value="1"/>
</dbReference>
<feature type="transmembrane region" description="Helical" evidence="6">
    <location>
        <begin position="92"/>
        <end position="114"/>
    </location>
</feature>
<dbReference type="PANTHER" id="PTHR43370">
    <property type="entry name" value="SUGAR ABC TRANSPORTER INTEGRAL MEMBRANE PROTEIN-RELATED"/>
    <property type="match status" value="1"/>
</dbReference>
<feature type="transmembrane region" description="Helical" evidence="6">
    <location>
        <begin position="66"/>
        <end position="85"/>
    </location>
</feature>
<sequence>MLGTIFDITFFMATLRAATPLIIAAIGGIFAERSGVVNIALEGKMLTGAFTAVLVSFYTGNPWLGILGAMLSGGFMAIILAVASIKYRANQVVVGVTINLLAAGLTVFLMQVFFGARGTTPAVTRLPTIGPFTPLVYFAPLLVAITFILLYHTPWGLRIRAVGEHPKAAATVGIDVIYLRYACVIVSGILAGIAGAHLSIGTLSVFVRDMTVGRGFIALAALIFGKWHPFGVLGAALLFGFSDALQMRLQGGGIPSQLIQAVPYIFTMIVLAGFVGRSTAPAALGEPYHK</sequence>
<evidence type="ECO:0000313" key="7">
    <source>
        <dbReference type="EMBL" id="MBT9144585.1"/>
    </source>
</evidence>
<keyword evidence="3 6" id="KW-0812">Transmembrane</keyword>
<evidence type="ECO:0000256" key="4">
    <source>
        <dbReference type="ARBA" id="ARBA00022989"/>
    </source>
</evidence>
<keyword evidence="2" id="KW-1003">Cell membrane</keyword>
<feature type="transmembrane region" description="Helical" evidence="6">
    <location>
        <begin position="216"/>
        <end position="241"/>
    </location>
</feature>
<proteinExistence type="predicted"/>
<dbReference type="Proteomes" id="UP000811545">
    <property type="component" value="Unassembled WGS sequence"/>
</dbReference>
<evidence type="ECO:0000256" key="5">
    <source>
        <dbReference type="ARBA" id="ARBA00023136"/>
    </source>
</evidence>
<gene>
    <name evidence="7" type="ORF">DDT42_00427</name>
</gene>
<reference evidence="7 8" key="1">
    <citation type="journal article" date="2021" name="bioRxiv">
        <title>Unique metabolic strategies in Hadean analogues reveal hints for primordial physiology.</title>
        <authorList>
            <person name="Nobu M.K."/>
            <person name="Nakai R."/>
            <person name="Tamazawa S."/>
            <person name="Mori H."/>
            <person name="Toyoda A."/>
            <person name="Ijiri A."/>
            <person name="Suzuki S."/>
            <person name="Kurokawa K."/>
            <person name="Kamagata Y."/>
            <person name="Tamaki H."/>
        </authorList>
    </citation>
    <scope>NUCLEOTIDE SEQUENCE [LARGE SCALE GENOMIC DNA]</scope>
    <source>
        <strain evidence="7">BS525</strain>
    </source>
</reference>
<feature type="transmembrane region" description="Helical" evidence="6">
    <location>
        <begin position="134"/>
        <end position="157"/>
    </location>
</feature>
<dbReference type="Pfam" id="PF02653">
    <property type="entry name" value="BPD_transp_2"/>
    <property type="match status" value="1"/>
</dbReference>